<name>A0AAD8PG27_BABGI</name>
<keyword evidence="2" id="KW-1185">Reference proteome</keyword>
<proteinExistence type="predicted"/>
<comment type="caution">
    <text evidence="1">The sequence shown here is derived from an EMBL/GenBank/DDBJ whole genome shotgun (WGS) entry which is preliminary data.</text>
</comment>
<evidence type="ECO:0000313" key="2">
    <source>
        <dbReference type="Proteomes" id="UP001230268"/>
    </source>
</evidence>
<reference evidence="1" key="1">
    <citation type="submission" date="2023-08" db="EMBL/GenBank/DDBJ databases">
        <title>Draft sequence of the Babesia gibsoni genome.</title>
        <authorList>
            <person name="Yamagishi J.Y."/>
            <person name="Xuan X.X."/>
        </authorList>
    </citation>
    <scope>NUCLEOTIDE SEQUENCE</scope>
    <source>
        <strain evidence="1">Azabu</strain>
    </source>
</reference>
<gene>
    <name evidence="1" type="ORF">BgAZ_106200</name>
</gene>
<evidence type="ECO:0000313" key="1">
    <source>
        <dbReference type="EMBL" id="KAK1444714.1"/>
    </source>
</evidence>
<accession>A0AAD8PG27</accession>
<dbReference type="EMBL" id="JAVEPI010000001">
    <property type="protein sequence ID" value="KAK1444714.1"/>
    <property type="molecule type" value="Genomic_DNA"/>
</dbReference>
<dbReference type="AlphaFoldDB" id="A0AAD8PG27"/>
<organism evidence="1 2">
    <name type="scientific">Babesia gibsoni</name>
    <dbReference type="NCBI Taxonomy" id="33632"/>
    <lineage>
        <taxon>Eukaryota</taxon>
        <taxon>Sar</taxon>
        <taxon>Alveolata</taxon>
        <taxon>Apicomplexa</taxon>
        <taxon>Aconoidasida</taxon>
        <taxon>Piroplasmida</taxon>
        <taxon>Babesiidae</taxon>
        <taxon>Babesia</taxon>
    </lineage>
</organism>
<protein>
    <submittedName>
        <fullName evidence="1">Uncharacterized protein</fullName>
    </submittedName>
</protein>
<sequence length="440" mass="51131">MFSVKDVIRVVQGDKKNVERSNNKARYPGTVPPLCPQLRDDAYMARVNVEDHITPIWEHESEEQKHTITGEAVLDYSYSLESFIRRSSIATEETVSSYDGEFSRRSESEEEEASVRGVYLDSIPSEREQPGILDPACHPICIEGLAVQGGLLTCSDMSPYRDQFEIQEYEWFVGVDDNCPDRYQPEPIGRRKTHTIPYDIIGKYVFCRAHRKVELQTVEKYDKRKMGVYDPHVDIAKNAGYLPEPRFYDISSWSMIGPICMSNEWSLEILTSLSEGVYKENAFLFFNDELTRNPDEELPTKEQMTKVKVTINYESLIIENYTSTCDTPCSIKNLKKLYDARVINFEEDCARLDFEDFETEETGASTDCMLISIHKNKYMLNYLYMKFKNPRKQILFFYMLSIFRLQKNLGREPQYWADKLSVSDVSCVNEFIMGHLFNTI</sequence>
<dbReference type="Proteomes" id="UP001230268">
    <property type="component" value="Unassembled WGS sequence"/>
</dbReference>